<name>A0ABW5GJ69_9PSEU</name>
<reference evidence="4" key="1">
    <citation type="journal article" date="2019" name="Int. J. Syst. Evol. Microbiol.">
        <title>The Global Catalogue of Microorganisms (GCM) 10K type strain sequencing project: providing services to taxonomists for standard genome sequencing and annotation.</title>
        <authorList>
            <consortium name="The Broad Institute Genomics Platform"/>
            <consortium name="The Broad Institute Genome Sequencing Center for Infectious Disease"/>
            <person name="Wu L."/>
            <person name="Ma J."/>
        </authorList>
    </citation>
    <scope>NUCLEOTIDE SEQUENCE [LARGE SCALE GENOMIC DNA]</scope>
    <source>
        <strain evidence="4">CGMCC 4.7643</strain>
    </source>
</reference>
<dbReference type="EMBL" id="JBHUKU010000009">
    <property type="protein sequence ID" value="MFD2460877.1"/>
    <property type="molecule type" value="Genomic_DNA"/>
</dbReference>
<keyword evidence="2" id="KW-0812">Transmembrane</keyword>
<evidence type="ECO:0000256" key="1">
    <source>
        <dbReference type="SAM" id="MobiDB-lite"/>
    </source>
</evidence>
<dbReference type="RefSeq" id="WP_345394594.1">
    <property type="nucleotide sequence ID" value="NZ_BAABHG010000006.1"/>
</dbReference>
<evidence type="ECO:0000313" key="3">
    <source>
        <dbReference type="EMBL" id="MFD2460877.1"/>
    </source>
</evidence>
<feature type="compositionally biased region" description="Low complexity" evidence="1">
    <location>
        <begin position="128"/>
        <end position="140"/>
    </location>
</feature>
<feature type="compositionally biased region" description="Basic and acidic residues" evidence="1">
    <location>
        <begin position="33"/>
        <end position="62"/>
    </location>
</feature>
<sequence>MFWLFGQIWLWLLLAFLLGALVTWLVMRAAQRREAPEPYAEHEPYPEHEPEPVHEPEPHAAEETQYIPQAAYDDEHPEDHAHPYARHEHADDEPRYPDEEPYDPEPEGHRQGQLPTPAPQTQRHAADDPAWPADDAWPADSPEHPAPEDPSARSHQPGRGG</sequence>
<feature type="region of interest" description="Disordered" evidence="1">
    <location>
        <begin position="33"/>
        <end position="161"/>
    </location>
</feature>
<dbReference type="Proteomes" id="UP001597419">
    <property type="component" value="Unassembled WGS sequence"/>
</dbReference>
<proteinExistence type="predicted"/>
<evidence type="ECO:0000256" key="2">
    <source>
        <dbReference type="SAM" id="Phobius"/>
    </source>
</evidence>
<feature type="transmembrane region" description="Helical" evidence="2">
    <location>
        <begin position="6"/>
        <end position="27"/>
    </location>
</feature>
<protein>
    <submittedName>
        <fullName evidence="3">Uncharacterized protein</fullName>
    </submittedName>
</protein>
<organism evidence="3 4">
    <name type="scientific">Amycolatopsis samaneae</name>
    <dbReference type="NCBI Taxonomy" id="664691"/>
    <lineage>
        <taxon>Bacteria</taxon>
        <taxon>Bacillati</taxon>
        <taxon>Actinomycetota</taxon>
        <taxon>Actinomycetes</taxon>
        <taxon>Pseudonocardiales</taxon>
        <taxon>Pseudonocardiaceae</taxon>
        <taxon>Amycolatopsis</taxon>
    </lineage>
</organism>
<evidence type="ECO:0000313" key="4">
    <source>
        <dbReference type="Proteomes" id="UP001597419"/>
    </source>
</evidence>
<accession>A0ABW5GJ69</accession>
<keyword evidence="2" id="KW-1133">Transmembrane helix</keyword>
<gene>
    <name evidence="3" type="ORF">ACFSYJ_19880</name>
</gene>
<feature type="compositionally biased region" description="Basic and acidic residues" evidence="1">
    <location>
        <begin position="73"/>
        <end position="98"/>
    </location>
</feature>
<keyword evidence="2" id="KW-0472">Membrane</keyword>
<feature type="compositionally biased region" description="Basic and acidic residues" evidence="1">
    <location>
        <begin position="141"/>
        <end position="152"/>
    </location>
</feature>
<keyword evidence="4" id="KW-1185">Reference proteome</keyword>
<comment type="caution">
    <text evidence="3">The sequence shown here is derived from an EMBL/GenBank/DDBJ whole genome shotgun (WGS) entry which is preliminary data.</text>
</comment>